<dbReference type="SUPFAM" id="SSF49723">
    <property type="entry name" value="Lipase/lipooxygenase domain (PLAT/LH2 domain)"/>
    <property type="match status" value="1"/>
</dbReference>
<feature type="domain" description="PLAT" evidence="2">
    <location>
        <begin position="1"/>
        <end position="119"/>
    </location>
</feature>
<dbReference type="STRING" id="88036.D8R2J1"/>
<sequence>CDYTISIQTGCVDEAGTDANINIFFLSLQGHLLPFFNIDNKDDNFEKCQLDTFNVQGECLPNEDKICEMIIERDNAGRYQNWYIDWIKITGAGDGPKKFDVDAWLDNDNRHKDIDLCKGL</sequence>
<evidence type="ECO:0000313" key="4">
    <source>
        <dbReference type="Proteomes" id="UP000001514"/>
    </source>
</evidence>
<dbReference type="Gene3D" id="2.60.60.20">
    <property type="entry name" value="PLAT/LH2 domain"/>
    <property type="match status" value="1"/>
</dbReference>
<dbReference type="InterPro" id="IPR010417">
    <property type="entry name" value="Embryo-specific_ATS3"/>
</dbReference>
<dbReference type="PANTHER" id="PTHR31718">
    <property type="entry name" value="PLAT DOMAIN-CONTAINING PROTEIN"/>
    <property type="match status" value="1"/>
</dbReference>
<feature type="non-terminal residue" evidence="3">
    <location>
        <position position="1"/>
    </location>
</feature>
<dbReference type="HOGENOM" id="CLU_167303_0_0_1"/>
<comment type="caution">
    <text evidence="1">Lacks conserved residue(s) required for the propagation of feature annotation.</text>
</comment>
<reference evidence="3 4" key="1">
    <citation type="journal article" date="2011" name="Science">
        <title>The Selaginella genome identifies genetic changes associated with the evolution of vascular plants.</title>
        <authorList>
            <person name="Banks J.A."/>
            <person name="Nishiyama T."/>
            <person name="Hasebe M."/>
            <person name="Bowman J.L."/>
            <person name="Gribskov M."/>
            <person name="dePamphilis C."/>
            <person name="Albert V.A."/>
            <person name="Aono N."/>
            <person name="Aoyama T."/>
            <person name="Ambrose B.A."/>
            <person name="Ashton N.W."/>
            <person name="Axtell M.J."/>
            <person name="Barker E."/>
            <person name="Barker M.S."/>
            <person name="Bennetzen J.L."/>
            <person name="Bonawitz N.D."/>
            <person name="Chapple C."/>
            <person name="Cheng C."/>
            <person name="Correa L.G."/>
            <person name="Dacre M."/>
            <person name="DeBarry J."/>
            <person name="Dreyer I."/>
            <person name="Elias M."/>
            <person name="Engstrom E.M."/>
            <person name="Estelle M."/>
            <person name="Feng L."/>
            <person name="Finet C."/>
            <person name="Floyd S.K."/>
            <person name="Frommer W.B."/>
            <person name="Fujita T."/>
            <person name="Gramzow L."/>
            <person name="Gutensohn M."/>
            <person name="Harholt J."/>
            <person name="Hattori M."/>
            <person name="Heyl A."/>
            <person name="Hirai T."/>
            <person name="Hiwatashi Y."/>
            <person name="Ishikawa M."/>
            <person name="Iwata M."/>
            <person name="Karol K.G."/>
            <person name="Koehler B."/>
            <person name="Kolukisaoglu U."/>
            <person name="Kubo M."/>
            <person name="Kurata T."/>
            <person name="Lalonde S."/>
            <person name="Li K."/>
            <person name="Li Y."/>
            <person name="Litt A."/>
            <person name="Lyons E."/>
            <person name="Manning G."/>
            <person name="Maruyama T."/>
            <person name="Michael T.P."/>
            <person name="Mikami K."/>
            <person name="Miyazaki S."/>
            <person name="Morinaga S."/>
            <person name="Murata T."/>
            <person name="Mueller-Roeber B."/>
            <person name="Nelson D.R."/>
            <person name="Obara M."/>
            <person name="Oguri Y."/>
            <person name="Olmstead R.G."/>
            <person name="Onodera N."/>
            <person name="Petersen B.L."/>
            <person name="Pils B."/>
            <person name="Prigge M."/>
            <person name="Rensing S.A."/>
            <person name="Riano-Pachon D.M."/>
            <person name="Roberts A.W."/>
            <person name="Sato Y."/>
            <person name="Scheller H.V."/>
            <person name="Schulz B."/>
            <person name="Schulz C."/>
            <person name="Shakirov E.V."/>
            <person name="Shibagaki N."/>
            <person name="Shinohara N."/>
            <person name="Shippen D.E."/>
            <person name="Soerensen I."/>
            <person name="Sotooka R."/>
            <person name="Sugimoto N."/>
            <person name="Sugita M."/>
            <person name="Sumikawa N."/>
            <person name="Tanurdzic M."/>
            <person name="Theissen G."/>
            <person name="Ulvskov P."/>
            <person name="Wakazuki S."/>
            <person name="Weng J.K."/>
            <person name="Willats W.W."/>
            <person name="Wipf D."/>
            <person name="Wolf P.G."/>
            <person name="Yang L."/>
            <person name="Zimmer A.D."/>
            <person name="Zhu Q."/>
            <person name="Mitros T."/>
            <person name="Hellsten U."/>
            <person name="Loque D."/>
            <person name="Otillar R."/>
            <person name="Salamov A."/>
            <person name="Schmutz J."/>
            <person name="Shapiro H."/>
            <person name="Lindquist E."/>
            <person name="Lucas S."/>
            <person name="Rokhsar D."/>
            <person name="Grigoriev I.V."/>
        </authorList>
    </citation>
    <scope>NUCLEOTIDE SEQUENCE [LARGE SCALE GENOMIC DNA]</scope>
</reference>
<dbReference type="InterPro" id="IPR001024">
    <property type="entry name" value="PLAT/LH2_dom"/>
</dbReference>
<evidence type="ECO:0000259" key="2">
    <source>
        <dbReference type="PROSITE" id="PS50095"/>
    </source>
</evidence>
<dbReference type="Proteomes" id="UP000001514">
    <property type="component" value="Unassembled WGS sequence"/>
</dbReference>
<proteinExistence type="predicted"/>
<dbReference type="Gramene" id="EFJ33735">
    <property type="protein sequence ID" value="EFJ33735"/>
    <property type="gene ID" value="SELMODRAFT_83688"/>
</dbReference>
<name>D8R2J1_SELML</name>
<dbReference type="EMBL" id="GL377570">
    <property type="protein sequence ID" value="EFJ33735.1"/>
    <property type="molecule type" value="Genomic_DNA"/>
</dbReference>
<protein>
    <recommendedName>
        <fullName evidence="2">PLAT domain-containing protein</fullName>
    </recommendedName>
</protein>
<dbReference type="KEGG" id="smo:SELMODRAFT_83688"/>
<dbReference type="InterPro" id="IPR036392">
    <property type="entry name" value="PLAT/LH2_dom_sf"/>
</dbReference>
<dbReference type="AlphaFoldDB" id="D8R2J1"/>
<evidence type="ECO:0000313" key="3">
    <source>
        <dbReference type="EMBL" id="EFJ33735.1"/>
    </source>
</evidence>
<gene>
    <name evidence="3" type="ORF">SELMODRAFT_83688</name>
</gene>
<dbReference type="PANTHER" id="PTHR31718:SF64">
    <property type="entry name" value="OS10G0361900 PROTEIN"/>
    <property type="match status" value="1"/>
</dbReference>
<keyword evidence="4" id="KW-1185">Reference proteome</keyword>
<dbReference type="PROSITE" id="PS50095">
    <property type="entry name" value="PLAT"/>
    <property type="match status" value="1"/>
</dbReference>
<evidence type="ECO:0000256" key="1">
    <source>
        <dbReference type="PROSITE-ProRule" id="PRU00152"/>
    </source>
</evidence>
<dbReference type="Pfam" id="PF06232">
    <property type="entry name" value="ATS3"/>
    <property type="match status" value="1"/>
</dbReference>
<dbReference type="InParanoid" id="D8R2J1"/>
<dbReference type="eggNOG" id="ENOG502RZZ7">
    <property type="taxonomic scope" value="Eukaryota"/>
</dbReference>
<organism evidence="4">
    <name type="scientific">Selaginella moellendorffii</name>
    <name type="common">Spikemoss</name>
    <dbReference type="NCBI Taxonomy" id="88036"/>
    <lineage>
        <taxon>Eukaryota</taxon>
        <taxon>Viridiplantae</taxon>
        <taxon>Streptophyta</taxon>
        <taxon>Embryophyta</taxon>
        <taxon>Tracheophyta</taxon>
        <taxon>Lycopodiopsida</taxon>
        <taxon>Selaginellales</taxon>
        <taxon>Selaginellaceae</taxon>
        <taxon>Selaginella</taxon>
    </lineage>
</organism>
<accession>D8R2J1</accession>